<dbReference type="AlphaFoldDB" id="A0A939B889"/>
<sequence length="232" mass="25604">MTTYELSYPELGLDLHEVYVQMGYGDAAPDADVVAETKAVEAGIAGILRPRYTFFIAESTLDDTACTLNIGHTELNVGRIIARQLRGSEAFAFFVATAGAEFEDYQMRLKDDDDMVRTFIADSFGSVIAELTADVMERTLQDDISGRGWRHTNRFSPGYCGWHVSEQQKLFPLFGGGAPCGVRLTESSLMLPIKSVSGVVGLGPNVRKLDYSCGLCDFKDCYKRRRKEAVKG</sequence>
<dbReference type="EMBL" id="JACJJG010000097">
    <property type="protein sequence ID" value="MBM6674575.1"/>
    <property type="molecule type" value="Genomic_DNA"/>
</dbReference>
<accession>A0A939B889</accession>
<keyword evidence="3" id="KW-1185">Reference proteome</keyword>
<dbReference type="Pfam" id="PF02965">
    <property type="entry name" value="Met_synt_B12"/>
    <property type="match status" value="1"/>
</dbReference>
<protein>
    <submittedName>
        <fullName evidence="2">Methionine synthase</fullName>
    </submittedName>
</protein>
<dbReference type="InterPro" id="IPR004223">
    <property type="entry name" value="VitB12-dep_Met_synth_activ_dom"/>
</dbReference>
<organism evidence="2 3">
    <name type="scientific">Marseilla massiliensis</name>
    <dbReference type="NCBI Taxonomy" id="1841864"/>
    <lineage>
        <taxon>Bacteria</taxon>
        <taxon>Pseudomonadati</taxon>
        <taxon>Bacteroidota</taxon>
        <taxon>Bacteroidia</taxon>
        <taxon>Bacteroidales</taxon>
        <taxon>Prevotellaceae</taxon>
        <taxon>Marseilla</taxon>
    </lineage>
</organism>
<dbReference type="RefSeq" id="WP_205105699.1">
    <property type="nucleotide sequence ID" value="NZ_JACJJG010000097.1"/>
</dbReference>
<evidence type="ECO:0000313" key="2">
    <source>
        <dbReference type="EMBL" id="MBM6674575.1"/>
    </source>
</evidence>
<feature type="domain" description="AdoMet activation" evidence="1">
    <location>
        <begin position="88"/>
        <end position="220"/>
    </location>
</feature>
<reference evidence="2" key="2">
    <citation type="journal article" date="2021" name="Sci. Rep.">
        <title>The distribution of antibiotic resistance genes in chicken gut microbiota commensals.</title>
        <authorList>
            <person name="Juricova H."/>
            <person name="Matiasovicova J."/>
            <person name="Kubasova T."/>
            <person name="Cejkova D."/>
            <person name="Rychlik I."/>
        </authorList>
    </citation>
    <scope>NUCLEOTIDE SEQUENCE</scope>
    <source>
        <strain evidence="2">An824</strain>
    </source>
</reference>
<proteinExistence type="predicted"/>
<evidence type="ECO:0000259" key="1">
    <source>
        <dbReference type="Pfam" id="PF02965"/>
    </source>
</evidence>
<dbReference type="SUPFAM" id="SSF56507">
    <property type="entry name" value="Methionine synthase activation domain-like"/>
    <property type="match status" value="1"/>
</dbReference>
<dbReference type="GO" id="GO:0008705">
    <property type="term" value="F:methionine synthase activity"/>
    <property type="evidence" value="ECO:0007669"/>
    <property type="project" value="InterPro"/>
</dbReference>
<gene>
    <name evidence="2" type="ORF">H6A34_11905</name>
</gene>
<name>A0A939B889_9BACT</name>
<dbReference type="PIRSF" id="PIRSF037984">
    <property type="entry name" value="Met_synth_TM0269_prd"/>
    <property type="match status" value="1"/>
</dbReference>
<dbReference type="Proteomes" id="UP000706891">
    <property type="component" value="Unassembled WGS sequence"/>
</dbReference>
<dbReference type="InterPro" id="IPR037010">
    <property type="entry name" value="VitB12-dep_Met_synth_activ_sf"/>
</dbReference>
<dbReference type="Gene3D" id="3.40.109.40">
    <property type="match status" value="1"/>
</dbReference>
<evidence type="ECO:0000313" key="3">
    <source>
        <dbReference type="Proteomes" id="UP000706891"/>
    </source>
</evidence>
<comment type="caution">
    <text evidence="2">The sequence shown here is derived from an EMBL/GenBank/DDBJ whole genome shotgun (WGS) entry which is preliminary data.</text>
</comment>
<dbReference type="InterPro" id="IPR017342">
    <property type="entry name" value="S-AdoMet-dep_Met_synth_prd"/>
</dbReference>
<reference evidence="2" key="1">
    <citation type="submission" date="2020-08" db="EMBL/GenBank/DDBJ databases">
        <authorList>
            <person name="Cejkova D."/>
            <person name="Kubasova T."/>
            <person name="Jahodarova E."/>
            <person name="Rychlik I."/>
        </authorList>
    </citation>
    <scope>NUCLEOTIDE SEQUENCE</scope>
    <source>
        <strain evidence="2">An824</strain>
    </source>
</reference>